<keyword evidence="1" id="KW-0408">Iron</keyword>
<dbReference type="PANTHER" id="PTHR30002">
    <property type="entry name" value="EPOXYQUEUOSINE REDUCTASE"/>
    <property type="match status" value="1"/>
</dbReference>
<proteinExistence type="predicted"/>
<keyword evidence="3" id="KW-0560">Oxidoreductase</keyword>
<dbReference type="Proteomes" id="UP001519271">
    <property type="component" value="Unassembled WGS sequence"/>
</dbReference>
<keyword evidence="1" id="KW-0479">Metal-binding</keyword>
<dbReference type="Pfam" id="PF13484">
    <property type="entry name" value="Fer4_16"/>
    <property type="match status" value="1"/>
</dbReference>
<sequence length="342" mass="38978">MSTAAEIKEYGRYLGYCRVGITTADDFDEYLEVLSSRDNYEFIQKNNIVTYDPKRLMPSAKSIIVLLLDYKQKSIPENLDNMIGSIYLDRCYDPQPGSLNGARLKLMAEHLKELGCEVRTDISIPARWAAARAGVATIGRNNFAYADGIGSYVMIYTLAVDKELDYDTPTLQNKCPENCTLCIDSCPTQAILKPFHLNPKKCIPYNNWATKEVPVELREKLGSRIHGCDKCQQVCPRNIKVRDKLVLPKDEYLEELSKDLTLSAILNMDDEFFKTRIQPIMYNYISKPRLFRRNAIIAMGNSGDKTYIKDLEVAMNSDDDLISRYAGWALENIRMNQGNKSE</sequence>
<dbReference type="InterPro" id="IPR017896">
    <property type="entry name" value="4Fe4S_Fe-S-bd"/>
</dbReference>
<gene>
    <name evidence="3" type="ORF">J2Z34_000130</name>
</gene>
<name>A0ABS4FZE1_9CLOT</name>
<evidence type="ECO:0000259" key="2">
    <source>
        <dbReference type="PROSITE" id="PS51379"/>
    </source>
</evidence>
<dbReference type="GO" id="GO:0052693">
    <property type="term" value="F:epoxyqueuosine reductase activity"/>
    <property type="evidence" value="ECO:0007669"/>
    <property type="project" value="UniProtKB-EC"/>
</dbReference>
<keyword evidence="1" id="KW-0004">4Fe-4S</keyword>
<organism evidence="3 4">
    <name type="scientific">Youngiibacter multivorans</name>
    <dbReference type="NCBI Taxonomy" id="937251"/>
    <lineage>
        <taxon>Bacteria</taxon>
        <taxon>Bacillati</taxon>
        <taxon>Bacillota</taxon>
        <taxon>Clostridia</taxon>
        <taxon>Eubacteriales</taxon>
        <taxon>Clostridiaceae</taxon>
        <taxon>Youngiibacter</taxon>
    </lineage>
</organism>
<dbReference type="RefSeq" id="WP_209457912.1">
    <property type="nucleotide sequence ID" value="NZ_JAGGKC010000001.1"/>
</dbReference>
<evidence type="ECO:0000313" key="4">
    <source>
        <dbReference type="Proteomes" id="UP001519271"/>
    </source>
</evidence>
<evidence type="ECO:0000313" key="3">
    <source>
        <dbReference type="EMBL" id="MBP1917667.1"/>
    </source>
</evidence>
<protein>
    <submittedName>
        <fullName evidence="3">Epoxyqueuosine reductase</fullName>
        <ecNumber evidence="3">1.17.99.6</ecNumber>
    </submittedName>
</protein>
<dbReference type="Gene3D" id="3.30.70.20">
    <property type="match status" value="1"/>
</dbReference>
<dbReference type="PANTHER" id="PTHR30002:SF4">
    <property type="entry name" value="EPOXYQUEUOSINE REDUCTASE"/>
    <property type="match status" value="1"/>
</dbReference>
<feature type="domain" description="4Fe-4S ferredoxin-type" evidence="2">
    <location>
        <begin position="167"/>
        <end position="196"/>
    </location>
</feature>
<dbReference type="EMBL" id="JAGGKC010000001">
    <property type="protein sequence ID" value="MBP1917667.1"/>
    <property type="molecule type" value="Genomic_DNA"/>
</dbReference>
<keyword evidence="4" id="KW-1185">Reference proteome</keyword>
<keyword evidence="1" id="KW-0411">Iron-sulfur</keyword>
<accession>A0ABS4FZE1</accession>
<dbReference type="PROSITE" id="PS51379">
    <property type="entry name" value="4FE4S_FER_2"/>
    <property type="match status" value="1"/>
</dbReference>
<evidence type="ECO:0000256" key="1">
    <source>
        <dbReference type="ARBA" id="ARBA00022485"/>
    </source>
</evidence>
<reference evidence="3 4" key="1">
    <citation type="submission" date="2021-03" db="EMBL/GenBank/DDBJ databases">
        <title>Genomic Encyclopedia of Type Strains, Phase IV (KMG-IV): sequencing the most valuable type-strain genomes for metagenomic binning, comparative biology and taxonomic classification.</title>
        <authorList>
            <person name="Goeker M."/>
        </authorList>
    </citation>
    <scope>NUCLEOTIDE SEQUENCE [LARGE SCALE GENOMIC DNA]</scope>
    <source>
        <strain evidence="3 4">DSM 6139</strain>
    </source>
</reference>
<dbReference type="EC" id="1.17.99.6" evidence="3"/>
<comment type="caution">
    <text evidence="3">The sequence shown here is derived from an EMBL/GenBank/DDBJ whole genome shotgun (WGS) entry which is preliminary data.</text>
</comment>
<dbReference type="SUPFAM" id="SSF54862">
    <property type="entry name" value="4Fe-4S ferredoxins"/>
    <property type="match status" value="1"/>
</dbReference>
<dbReference type="InterPro" id="IPR004453">
    <property type="entry name" value="QueG"/>
</dbReference>